<accession>A0A212R5B5</accession>
<dbReference type="InterPro" id="IPR007498">
    <property type="entry name" value="PqiA-like"/>
</dbReference>
<sequence length="433" mass="47672">MDDLVGQPEAERLVSRLRPVALLACPACGTLHRARGIPRGSVATCRACRTKLFGDRRGSLQAVLALNIAALVAFIAAYLYPFMSITYAGNTHTATLFTGPIMLAKEGMWPLGLLVCAAALIFPAGRMLATIWVLGPLSCGYILPGGLFMLRLMHALRRWAMLEILFLGVLVAYVKMSTWVSITLQPGIYALAIVIILLAAADAMYEQRAVWERIRRQNRFELTGTPIDRLVACESCRQLNEVPERKPRLSAFCSRCAAPLHIRKPASIARTWALVVAAAILYIPANLLPIMNWVYLGENWPDTIFSGILALVAAKQFPIALLVFCASLMVPILKLCGLAWLLISVQRGWLNRRRTRTFAYTVIEMIGRWSMVDIFMISLLVALVNFGSLSTIQPGLGALCFAAVVVLTMLAAETFDPRLIWDSAADPAEQSRI</sequence>
<keyword evidence="9" id="KW-1185">Reference proteome</keyword>
<keyword evidence="4 7" id="KW-0812">Transmembrane</keyword>
<keyword evidence="5 7" id="KW-1133">Transmembrane helix</keyword>
<feature type="transmembrane region" description="Helical" evidence="7">
    <location>
        <begin position="272"/>
        <end position="296"/>
    </location>
</feature>
<feature type="transmembrane region" description="Helical" evidence="7">
    <location>
        <begin position="188"/>
        <end position="205"/>
    </location>
</feature>
<protein>
    <submittedName>
        <fullName evidence="8">Paraquat-inducible protein A</fullName>
    </submittedName>
</protein>
<feature type="transmembrane region" description="Helical" evidence="7">
    <location>
        <begin position="316"/>
        <end position="345"/>
    </location>
</feature>
<feature type="transmembrane region" description="Helical" evidence="7">
    <location>
        <begin position="107"/>
        <end position="125"/>
    </location>
</feature>
<keyword evidence="3" id="KW-0997">Cell inner membrane</keyword>
<organism evidence="8 9">
    <name type="scientific">Arboricoccus pini</name>
    <dbReference type="NCBI Taxonomy" id="1963835"/>
    <lineage>
        <taxon>Bacteria</taxon>
        <taxon>Pseudomonadati</taxon>
        <taxon>Pseudomonadota</taxon>
        <taxon>Alphaproteobacteria</taxon>
        <taxon>Geminicoccales</taxon>
        <taxon>Geminicoccaceae</taxon>
        <taxon>Arboricoccus</taxon>
    </lineage>
</organism>
<dbReference type="PANTHER" id="PTHR30462">
    <property type="entry name" value="INTERMEMBRANE TRANSPORT PROTEIN PQIB-RELATED"/>
    <property type="match status" value="1"/>
</dbReference>
<comment type="subcellular location">
    <subcellularLocation>
        <location evidence="1">Cell inner membrane</location>
    </subcellularLocation>
</comment>
<evidence type="ECO:0000256" key="1">
    <source>
        <dbReference type="ARBA" id="ARBA00004533"/>
    </source>
</evidence>
<evidence type="ECO:0000256" key="6">
    <source>
        <dbReference type="ARBA" id="ARBA00023136"/>
    </source>
</evidence>
<feature type="transmembrane region" description="Helical" evidence="7">
    <location>
        <begin position="162"/>
        <end position="182"/>
    </location>
</feature>
<proteinExistence type="predicted"/>
<dbReference type="OrthoDB" id="9800207at2"/>
<evidence type="ECO:0000256" key="2">
    <source>
        <dbReference type="ARBA" id="ARBA00022475"/>
    </source>
</evidence>
<dbReference type="AlphaFoldDB" id="A0A212R5B5"/>
<evidence type="ECO:0000256" key="3">
    <source>
        <dbReference type="ARBA" id="ARBA00022519"/>
    </source>
</evidence>
<evidence type="ECO:0000313" key="8">
    <source>
        <dbReference type="EMBL" id="SNB67166.1"/>
    </source>
</evidence>
<feature type="transmembrane region" description="Helical" evidence="7">
    <location>
        <begin position="60"/>
        <end position="80"/>
    </location>
</feature>
<dbReference type="RefSeq" id="WP_088561264.1">
    <property type="nucleotide sequence ID" value="NZ_FYEH01000005.1"/>
</dbReference>
<gene>
    <name evidence="8" type="ORF">SAMN07250955_105270</name>
</gene>
<dbReference type="EMBL" id="FYEH01000005">
    <property type="protein sequence ID" value="SNB67166.1"/>
    <property type="molecule type" value="Genomic_DNA"/>
</dbReference>
<dbReference type="PANTHER" id="PTHR30462:SF3">
    <property type="entry name" value="INTERMEMBRANE TRANSPORT PROTEIN PQIA"/>
    <property type="match status" value="1"/>
</dbReference>
<evidence type="ECO:0000256" key="5">
    <source>
        <dbReference type="ARBA" id="ARBA00022989"/>
    </source>
</evidence>
<dbReference type="InterPro" id="IPR051800">
    <property type="entry name" value="PqiA-PqiB_transport"/>
</dbReference>
<feature type="transmembrane region" description="Helical" evidence="7">
    <location>
        <begin position="131"/>
        <end position="150"/>
    </location>
</feature>
<keyword evidence="2" id="KW-1003">Cell membrane</keyword>
<name>A0A212R5B5_9PROT</name>
<dbReference type="Pfam" id="PF04403">
    <property type="entry name" value="PqiA"/>
    <property type="match status" value="2"/>
</dbReference>
<evidence type="ECO:0000256" key="7">
    <source>
        <dbReference type="SAM" id="Phobius"/>
    </source>
</evidence>
<keyword evidence="6 7" id="KW-0472">Membrane</keyword>
<dbReference type="Proteomes" id="UP000197065">
    <property type="component" value="Unassembled WGS sequence"/>
</dbReference>
<dbReference type="GO" id="GO:0005886">
    <property type="term" value="C:plasma membrane"/>
    <property type="evidence" value="ECO:0007669"/>
    <property type="project" value="UniProtKB-SubCell"/>
</dbReference>
<evidence type="ECO:0000313" key="9">
    <source>
        <dbReference type="Proteomes" id="UP000197065"/>
    </source>
</evidence>
<feature type="transmembrane region" description="Helical" evidence="7">
    <location>
        <begin position="392"/>
        <end position="412"/>
    </location>
</feature>
<reference evidence="8 9" key="1">
    <citation type="submission" date="2017-06" db="EMBL/GenBank/DDBJ databases">
        <authorList>
            <person name="Kim H.J."/>
            <person name="Triplett B.A."/>
        </authorList>
    </citation>
    <scope>NUCLEOTIDE SEQUENCE [LARGE SCALE GENOMIC DNA]</scope>
    <source>
        <strain evidence="8 9">B29T1</strain>
    </source>
</reference>
<feature type="transmembrane region" description="Helical" evidence="7">
    <location>
        <begin position="366"/>
        <end position="386"/>
    </location>
</feature>
<evidence type="ECO:0000256" key="4">
    <source>
        <dbReference type="ARBA" id="ARBA00022692"/>
    </source>
</evidence>